<keyword evidence="1" id="KW-1133">Transmembrane helix</keyword>
<reference evidence="2 3" key="1">
    <citation type="journal article" date="2017" name="Int. J. Syst. Evol. Microbiol.">
        <title>Jeotgalibaca porci sp. nov. and Jeotgalibaca arthritidis sp. nov., isolated from pigs, and emended description of the genus Jeotgalibaca.</title>
        <authorList>
            <person name="Zamora L."/>
            <person name="Perez-Sancho M."/>
            <person name="Dominguez L."/>
            <person name="Fernandez-Garayzabal J.F."/>
            <person name="Vela A.I."/>
        </authorList>
    </citation>
    <scope>NUCLEOTIDE SEQUENCE [LARGE SCALE GENOMIC DNA]</scope>
    <source>
        <strain evidence="2 3">CCUG 69148</strain>
        <plasmid evidence="2 3">p_unnamed1</plasmid>
    </source>
</reference>
<evidence type="ECO:0000256" key="1">
    <source>
        <dbReference type="SAM" id="Phobius"/>
    </source>
</evidence>
<name>A0A6G7WKK4_9LACT</name>
<keyword evidence="1" id="KW-0472">Membrane</keyword>
<keyword evidence="3" id="KW-1185">Reference proteome</keyword>
<dbReference type="GeneID" id="94553941"/>
<geneLocation type="plasmid" evidence="2 3">
    <name>p_unnamed1</name>
</geneLocation>
<keyword evidence="1" id="KW-0812">Transmembrane</keyword>
<dbReference type="RefSeq" id="WP_076767537.1">
    <property type="nucleotide sequence ID" value="NZ_CP049890.1"/>
</dbReference>
<proteinExistence type="predicted"/>
<dbReference type="Proteomes" id="UP000501830">
    <property type="component" value="Plasmid p_unnamed1"/>
</dbReference>
<protein>
    <submittedName>
        <fullName evidence="2">Uncharacterized protein</fullName>
    </submittedName>
</protein>
<accession>A0A6G7WKK4</accession>
<evidence type="ECO:0000313" key="2">
    <source>
        <dbReference type="EMBL" id="QIK52775.1"/>
    </source>
</evidence>
<dbReference type="EMBL" id="CP049890">
    <property type="protein sequence ID" value="QIK52775.1"/>
    <property type="molecule type" value="Genomic_DNA"/>
</dbReference>
<keyword evidence="2" id="KW-0614">Plasmid</keyword>
<dbReference type="KEGG" id="jpo:G7058_11645"/>
<gene>
    <name evidence="2" type="ORF">G7058_11645</name>
</gene>
<organism evidence="2 3">
    <name type="scientific">Jeotgalibaca porci</name>
    <dbReference type="NCBI Taxonomy" id="1868793"/>
    <lineage>
        <taxon>Bacteria</taxon>
        <taxon>Bacillati</taxon>
        <taxon>Bacillota</taxon>
        <taxon>Bacilli</taxon>
        <taxon>Lactobacillales</taxon>
        <taxon>Carnobacteriaceae</taxon>
        <taxon>Jeotgalibaca</taxon>
    </lineage>
</organism>
<sequence length="133" mass="15310">MKRPKSEDVPNQGCGIFFLMVLTTFLLMSLPVLKTTYNHFFEKKILLVSDSPDNTYHIEVSTEGYSSEIIIKETATSSEHSAVIITDQLTYVNPEDIKIKWLNDKLAEIIVMGRDDTQNFFYFNGYSETEKIQ</sequence>
<feature type="transmembrane region" description="Helical" evidence="1">
    <location>
        <begin position="15"/>
        <end position="33"/>
    </location>
</feature>
<evidence type="ECO:0000313" key="3">
    <source>
        <dbReference type="Proteomes" id="UP000501830"/>
    </source>
</evidence>
<dbReference type="AlphaFoldDB" id="A0A6G7WKK4"/>